<sequence length="410" mass="43795">MRLDRITADLPTDVPLVTVVMDATRESETGNQAVLTRWKDLRRGLEGQGADEATLEALGERIRTISNAAGQHGRVLVGARGEVLLDCALATPPATDEALYEQGVNAFALARVADEHVRYLLASVDRSGMDVTFHESATASTADDGGTSYEGGHDELTKTNTGGRSHKRYESRAEDSWERNAEAVAHELDRIVTERRPEVVLLTGDVRARALVADAVGQTAKGLLAAIEGGSRSEGVKPETFRANVVAALDEFRLRRREGVLDRFRQIHGQDGAAVSGRDGVLDVLRRGQVAELVITEAVAGPPSSLAGKKLWAGDDPLQIGNHADVVEMGATAPHEVRADLALGRAALAQGAGITVVDEASVKLADGVGALLRWNDAATPNDHVFTQSADPHREGRSRVGRTQEVTEPRS</sequence>
<proteinExistence type="predicted"/>
<feature type="region of interest" description="Disordered" evidence="1">
    <location>
        <begin position="381"/>
        <end position="410"/>
    </location>
</feature>
<evidence type="ECO:0000256" key="1">
    <source>
        <dbReference type="SAM" id="MobiDB-lite"/>
    </source>
</evidence>
<dbReference type="OrthoDB" id="5179393at2"/>
<feature type="region of interest" description="Disordered" evidence="1">
    <location>
        <begin position="139"/>
        <end position="171"/>
    </location>
</feature>
<name>A0A6N7EVB4_9MICO</name>
<gene>
    <name evidence="2" type="ORF">GB881_18890</name>
</gene>
<dbReference type="InterPro" id="IPR040701">
    <property type="entry name" value="Bact_RF_family2"/>
</dbReference>
<organism evidence="2 3">
    <name type="scientific">Georgenia subflava</name>
    <dbReference type="NCBI Taxonomy" id="1622177"/>
    <lineage>
        <taxon>Bacteria</taxon>
        <taxon>Bacillati</taxon>
        <taxon>Actinomycetota</taxon>
        <taxon>Actinomycetes</taxon>
        <taxon>Micrococcales</taxon>
        <taxon>Bogoriellaceae</taxon>
        <taxon>Georgenia</taxon>
    </lineage>
</organism>
<dbReference type="EMBL" id="WHPC01000151">
    <property type="protein sequence ID" value="MPV39074.1"/>
    <property type="molecule type" value="Genomic_DNA"/>
</dbReference>
<reference evidence="2 3" key="1">
    <citation type="submission" date="2019-10" db="EMBL/GenBank/DDBJ databases">
        <title>Georgenia wutianyii sp. nov. and Georgenia yuyongxinii sp. nov. isolated from plateau pika (Ochotona curzoniae) in the Qinghai-Tibet plateau of China.</title>
        <authorList>
            <person name="Tian Z."/>
        </authorList>
    </citation>
    <scope>NUCLEOTIDE SEQUENCE [LARGE SCALE GENOMIC DNA]</scope>
    <source>
        <strain evidence="2 3">JCM 19765</strain>
    </source>
</reference>
<comment type="caution">
    <text evidence="2">The sequence shown here is derived from an EMBL/GenBank/DDBJ whole genome shotgun (WGS) entry which is preliminary data.</text>
</comment>
<dbReference type="RefSeq" id="WP_152194947.1">
    <property type="nucleotide sequence ID" value="NZ_VUKD01000002.1"/>
</dbReference>
<keyword evidence="3" id="KW-1185">Reference proteome</keyword>
<dbReference type="Proteomes" id="UP000437709">
    <property type="component" value="Unassembled WGS sequence"/>
</dbReference>
<evidence type="ECO:0000313" key="3">
    <source>
        <dbReference type="Proteomes" id="UP000437709"/>
    </source>
</evidence>
<evidence type="ECO:0000313" key="2">
    <source>
        <dbReference type="EMBL" id="MPV39074.1"/>
    </source>
</evidence>
<dbReference type="Pfam" id="PF18844">
    <property type="entry name" value="baeRF_family2"/>
    <property type="match status" value="1"/>
</dbReference>
<protein>
    <submittedName>
        <fullName evidence="2">Uncharacterized protein</fullName>
    </submittedName>
</protein>
<accession>A0A6N7EVB4</accession>
<dbReference type="AlphaFoldDB" id="A0A6N7EVB4"/>